<evidence type="ECO:0008006" key="3">
    <source>
        <dbReference type="Google" id="ProtNLM"/>
    </source>
</evidence>
<dbReference type="OrthoDB" id="4371734at2"/>
<evidence type="ECO:0000313" key="1">
    <source>
        <dbReference type="EMBL" id="ORB02788.1"/>
    </source>
</evidence>
<evidence type="ECO:0000313" key="2">
    <source>
        <dbReference type="Proteomes" id="UP000192739"/>
    </source>
</evidence>
<dbReference type="STRING" id="28445.BHQ20_02715"/>
<keyword evidence="2" id="KW-1185">Reference proteome</keyword>
<dbReference type="EMBL" id="MVHT01000043">
    <property type="protein sequence ID" value="ORB02788.1"/>
    <property type="molecule type" value="Genomic_DNA"/>
</dbReference>
<sequence length="189" mass="20883">MGTWSVRYQRVEGGDPAIAKAINDVIDAEARGQVATYEPSASKTHKWTFNSTGTLSFRSITASELFVGDYSTDMPNMPFHAVATRVFDTRSGILLSWDNIFVDKQAGLLRLSDQTKEILPTVYAAPRAGWQFGDEIAPVDANFKYWIPAARGIELHFPDYQFGRGLPVITVPWAKIIDLVAPEFVAIAG</sequence>
<gene>
    <name evidence="1" type="ORF">BST27_16065</name>
</gene>
<dbReference type="AlphaFoldDB" id="A0A1E3SLG3"/>
<reference evidence="1 2" key="1">
    <citation type="submission" date="2017-02" db="EMBL/GenBank/DDBJ databases">
        <title>The new phylogeny of genus Mycobacterium.</title>
        <authorList>
            <person name="Tortoli E."/>
            <person name="Trovato A."/>
            <person name="Cirillo D.M."/>
        </authorList>
    </citation>
    <scope>NUCLEOTIDE SEQUENCE [LARGE SCALE GENOMIC DNA]</scope>
    <source>
        <strain evidence="1 2">DSM 44049</strain>
    </source>
</reference>
<comment type="caution">
    <text evidence="1">The sequence shown here is derived from an EMBL/GenBank/DDBJ whole genome shotgun (WGS) entry which is preliminary data.</text>
</comment>
<proteinExistence type="predicted"/>
<protein>
    <recommendedName>
        <fullName evidence="3">DUF3298 domain-containing protein</fullName>
    </recommendedName>
</protein>
<accession>A0A1E3SLG3</accession>
<organism evidence="1 2">
    <name type="scientific">Mycobacterium intermedium</name>
    <dbReference type="NCBI Taxonomy" id="28445"/>
    <lineage>
        <taxon>Bacteria</taxon>
        <taxon>Bacillati</taxon>
        <taxon>Actinomycetota</taxon>
        <taxon>Actinomycetes</taxon>
        <taxon>Mycobacteriales</taxon>
        <taxon>Mycobacteriaceae</taxon>
        <taxon>Mycobacterium</taxon>
        <taxon>Mycobacterium simiae complex</taxon>
    </lineage>
</organism>
<dbReference type="Proteomes" id="UP000192739">
    <property type="component" value="Unassembled WGS sequence"/>
</dbReference>
<name>A0A1E3SLG3_MYCIE</name>